<feature type="compositionally biased region" description="Basic and acidic residues" evidence="1">
    <location>
        <begin position="65"/>
        <end position="78"/>
    </location>
</feature>
<evidence type="ECO:0000313" key="5">
    <source>
        <dbReference type="Proteomes" id="UP000186176"/>
    </source>
</evidence>
<organism evidence="4 5">
    <name type="scientific">Cryptosporidium ubiquitum</name>
    <dbReference type="NCBI Taxonomy" id="857276"/>
    <lineage>
        <taxon>Eukaryota</taxon>
        <taxon>Sar</taxon>
        <taxon>Alveolata</taxon>
        <taxon>Apicomplexa</taxon>
        <taxon>Conoidasida</taxon>
        <taxon>Coccidia</taxon>
        <taxon>Eucoccidiorida</taxon>
        <taxon>Eimeriorina</taxon>
        <taxon>Cryptosporidiidae</taxon>
        <taxon>Cryptosporidium</taxon>
    </lineage>
</organism>
<keyword evidence="2" id="KW-1133">Transmembrane helix</keyword>
<evidence type="ECO:0000256" key="2">
    <source>
        <dbReference type="SAM" id="Phobius"/>
    </source>
</evidence>
<feature type="compositionally biased region" description="Acidic residues" evidence="1">
    <location>
        <begin position="176"/>
        <end position="187"/>
    </location>
</feature>
<evidence type="ECO:0000256" key="1">
    <source>
        <dbReference type="SAM" id="MobiDB-lite"/>
    </source>
</evidence>
<feature type="compositionally biased region" description="Polar residues" evidence="1">
    <location>
        <begin position="49"/>
        <end position="64"/>
    </location>
</feature>
<keyword evidence="2" id="KW-0812">Transmembrane</keyword>
<dbReference type="OrthoDB" id="344371at2759"/>
<accession>A0A1J4MNL6</accession>
<dbReference type="AlphaFoldDB" id="A0A1J4MNL6"/>
<proteinExistence type="predicted"/>
<dbReference type="Proteomes" id="UP000186176">
    <property type="component" value="Unassembled WGS sequence"/>
</dbReference>
<feature type="transmembrane region" description="Helical" evidence="2">
    <location>
        <begin position="298"/>
        <end position="323"/>
    </location>
</feature>
<sequence length="326" mass="36193">MKSIFQLIFLISFYIFGILNALQIHDSADVASVDGSVLGNEVFDLGSKTETSFETDSQEGSKSVDTQREKSSTTKTTRDTYTTENYKPDTYTKTGESYDESDAFETESTRTQDLGTYQTNDENTSSNIGETKTTTVKGSYQTLGTKSTVKTNKGSRETQKFMKMNQTSPSTTSQETSDDFGTEDYTNEDSTYSVSENESTSQSQSTSATPTETETGTETETKHIGFDGDGFLKAVSKLVNIRKRIGTGNTSVTTTKDYQKGATGDYSESTSKPNNQDKDDDDDDDQDSFFKKYGIPEYVVWIIIYTVPIVIILLFCLTSYCCCCRR</sequence>
<feature type="chain" id="PRO_5012837085" evidence="3">
    <location>
        <begin position="22"/>
        <end position="326"/>
    </location>
</feature>
<name>A0A1J4MNL6_9CRYT</name>
<gene>
    <name evidence="4" type="ORF">cubi_03161</name>
</gene>
<feature type="compositionally biased region" description="Polar residues" evidence="1">
    <location>
        <begin position="109"/>
        <end position="152"/>
    </location>
</feature>
<reference evidence="4 5" key="1">
    <citation type="submission" date="2016-10" db="EMBL/GenBank/DDBJ databases">
        <title>Reductive evolution of mitochondrial metabolism and differential evolution of invasion-related proteins in Cryptosporidium.</title>
        <authorList>
            <person name="Liu S."/>
            <person name="Roellig D.M."/>
            <person name="Guo Y."/>
            <person name="Li N."/>
            <person name="Frace M.A."/>
            <person name="Tang K."/>
            <person name="Zhang L."/>
            <person name="Feng Y."/>
            <person name="Xiao L."/>
        </authorList>
    </citation>
    <scope>NUCLEOTIDE SEQUENCE [LARGE SCALE GENOMIC DNA]</scope>
    <source>
        <strain evidence="4">39726</strain>
    </source>
</reference>
<keyword evidence="3" id="KW-0732">Signal</keyword>
<dbReference type="EMBL" id="LRBP01000006">
    <property type="protein sequence ID" value="OII75051.1"/>
    <property type="molecule type" value="Genomic_DNA"/>
</dbReference>
<dbReference type="GeneID" id="39979953"/>
<protein>
    <submittedName>
        <fullName evidence="4">Uncharacterized protein</fullName>
    </submittedName>
</protein>
<comment type="caution">
    <text evidence="4">The sequence shown here is derived from an EMBL/GenBank/DDBJ whole genome shotgun (WGS) entry which is preliminary data.</text>
</comment>
<evidence type="ECO:0000256" key="3">
    <source>
        <dbReference type="SAM" id="SignalP"/>
    </source>
</evidence>
<keyword evidence="2" id="KW-0472">Membrane</keyword>
<feature type="compositionally biased region" description="Low complexity" evidence="1">
    <location>
        <begin position="195"/>
        <end position="218"/>
    </location>
</feature>
<feature type="region of interest" description="Disordered" evidence="1">
    <location>
        <begin position="49"/>
        <end position="224"/>
    </location>
</feature>
<feature type="compositionally biased region" description="Low complexity" evidence="1">
    <location>
        <begin position="166"/>
        <end position="175"/>
    </location>
</feature>
<dbReference type="RefSeq" id="XP_028876181.1">
    <property type="nucleotide sequence ID" value="XM_029020174.1"/>
</dbReference>
<keyword evidence="5" id="KW-1185">Reference proteome</keyword>
<feature type="signal peptide" evidence="3">
    <location>
        <begin position="1"/>
        <end position="21"/>
    </location>
</feature>
<evidence type="ECO:0000313" key="4">
    <source>
        <dbReference type="EMBL" id="OII75051.1"/>
    </source>
</evidence>
<dbReference type="VEuPathDB" id="CryptoDB:cubi_03161"/>
<feature type="region of interest" description="Disordered" evidence="1">
    <location>
        <begin position="250"/>
        <end position="285"/>
    </location>
</feature>